<dbReference type="EMBL" id="JACIES010000015">
    <property type="protein sequence ID" value="MBB4028016.1"/>
    <property type="molecule type" value="Genomic_DNA"/>
</dbReference>
<gene>
    <name evidence="2" type="ORF">GGR14_003837</name>
</gene>
<keyword evidence="1" id="KW-0472">Membrane</keyword>
<keyword evidence="1" id="KW-0812">Transmembrane</keyword>
<reference evidence="2 3" key="1">
    <citation type="submission" date="2020-08" db="EMBL/GenBank/DDBJ databases">
        <title>Genomic Encyclopedia of Type Strains, Phase IV (KMG-IV): sequencing the most valuable type-strain genomes for metagenomic binning, comparative biology and taxonomic classification.</title>
        <authorList>
            <person name="Goeker M."/>
        </authorList>
    </citation>
    <scope>NUCLEOTIDE SEQUENCE [LARGE SCALE GENOMIC DNA]</scope>
    <source>
        <strain evidence="2 3">DSM 105721</strain>
    </source>
</reference>
<dbReference type="AlphaFoldDB" id="A0A7W6HZU5"/>
<comment type="caution">
    <text evidence="2">The sequence shown here is derived from an EMBL/GenBank/DDBJ whole genome shotgun (WGS) entry which is preliminary data.</text>
</comment>
<dbReference type="Proteomes" id="UP000546007">
    <property type="component" value="Unassembled WGS sequence"/>
</dbReference>
<evidence type="ECO:0000256" key="1">
    <source>
        <dbReference type="SAM" id="Phobius"/>
    </source>
</evidence>
<evidence type="ECO:0000313" key="3">
    <source>
        <dbReference type="Proteomes" id="UP000546007"/>
    </source>
</evidence>
<accession>A0A7W6HZU5</accession>
<feature type="transmembrane region" description="Helical" evidence="1">
    <location>
        <begin position="23"/>
        <end position="41"/>
    </location>
</feature>
<keyword evidence="1" id="KW-1133">Transmembrane helix</keyword>
<keyword evidence="3" id="KW-1185">Reference proteome</keyword>
<proteinExistence type="predicted"/>
<evidence type="ECO:0000313" key="2">
    <source>
        <dbReference type="EMBL" id="MBB4028016.1"/>
    </source>
</evidence>
<protein>
    <submittedName>
        <fullName evidence="2">Uncharacterized protein</fullName>
    </submittedName>
</protein>
<sequence length="50" mass="6139">MWHTIGITRAKIIELIYEIMEQVLSFIFLCLTGVVCYWFFFKCIDWFEKI</sequence>
<organism evidence="2 3">
    <name type="scientific">Butyricimonas faecihominis</name>
    <dbReference type="NCBI Taxonomy" id="1472416"/>
    <lineage>
        <taxon>Bacteria</taxon>
        <taxon>Pseudomonadati</taxon>
        <taxon>Bacteroidota</taxon>
        <taxon>Bacteroidia</taxon>
        <taxon>Bacteroidales</taxon>
        <taxon>Odoribacteraceae</taxon>
        <taxon>Butyricimonas</taxon>
    </lineage>
</organism>
<name>A0A7W6HZU5_9BACT</name>